<accession>A0A344UQZ3</accession>
<dbReference type="Pfam" id="PF01791">
    <property type="entry name" value="DeoC"/>
    <property type="match status" value="1"/>
</dbReference>
<dbReference type="SUPFAM" id="SSF51569">
    <property type="entry name" value="Aldolase"/>
    <property type="match status" value="1"/>
</dbReference>
<dbReference type="SMART" id="SM01133">
    <property type="entry name" value="DeoC"/>
    <property type="match status" value="1"/>
</dbReference>
<protein>
    <submittedName>
        <fullName evidence="3">Sulfofructosephosphate aldolase</fullName>
        <ecNumber evidence="3">4.1.2.57</ecNumber>
    </submittedName>
</protein>
<dbReference type="GO" id="GO:0061595">
    <property type="term" value="F:6-deoxy-6-sulfofructose-1-phosphate aldolase activity"/>
    <property type="evidence" value="ECO:0007669"/>
    <property type="project" value="TreeGrafter"/>
</dbReference>
<comment type="similarity">
    <text evidence="1">Belongs to the aldolase LacD family.</text>
</comment>
<dbReference type="InterPro" id="IPR013785">
    <property type="entry name" value="Aldolase_TIM"/>
</dbReference>
<name>A0A344UQZ3_9ACTN</name>
<dbReference type="Gene3D" id="3.20.20.70">
    <property type="entry name" value="Aldolase class I"/>
    <property type="match status" value="1"/>
</dbReference>
<dbReference type="EMBL" id="CP025198">
    <property type="protein sequence ID" value="AXE37691.1"/>
    <property type="molecule type" value="Genomic_DNA"/>
</dbReference>
<proteinExistence type="inferred from homology"/>
<keyword evidence="2 3" id="KW-0456">Lyase</keyword>
<organism evidence="3 4">
    <name type="scientific">Acidipropionibacterium virtanenii</name>
    <dbReference type="NCBI Taxonomy" id="2057246"/>
    <lineage>
        <taxon>Bacteria</taxon>
        <taxon>Bacillati</taxon>
        <taxon>Actinomycetota</taxon>
        <taxon>Actinomycetes</taxon>
        <taxon>Propionibacteriales</taxon>
        <taxon>Propionibacteriaceae</taxon>
        <taxon>Acidipropionibacterium</taxon>
    </lineage>
</organism>
<dbReference type="KEGG" id="acij:JS278_00498"/>
<dbReference type="InterPro" id="IPR050552">
    <property type="entry name" value="LacD_aldolase"/>
</dbReference>
<dbReference type="Proteomes" id="UP000251995">
    <property type="component" value="Chromosome"/>
</dbReference>
<dbReference type="AlphaFoldDB" id="A0A344UQZ3"/>
<evidence type="ECO:0000313" key="3">
    <source>
        <dbReference type="EMBL" id="AXE37691.1"/>
    </source>
</evidence>
<evidence type="ECO:0000256" key="2">
    <source>
        <dbReference type="ARBA" id="ARBA00023239"/>
    </source>
</evidence>
<keyword evidence="4" id="KW-1185">Reference proteome</keyword>
<dbReference type="InterPro" id="IPR002915">
    <property type="entry name" value="DeoC/FbaB/LacD_aldolase"/>
</dbReference>
<dbReference type="PANTHER" id="PTHR39340">
    <property type="entry name" value="SULFOFRUCTOSEPHOSPHATE ALDOLASE"/>
    <property type="match status" value="1"/>
</dbReference>
<evidence type="ECO:0000256" key="1">
    <source>
        <dbReference type="ARBA" id="ARBA00008679"/>
    </source>
</evidence>
<dbReference type="PANTHER" id="PTHR39340:SF1">
    <property type="entry name" value="SULFOFRUCTOSEPHOSPHATE ALDOLASE"/>
    <property type="match status" value="1"/>
</dbReference>
<dbReference type="EC" id="4.1.2.57" evidence="3"/>
<reference evidence="3 4" key="1">
    <citation type="submission" date="2017-12" db="EMBL/GenBank/DDBJ databases">
        <title>The whole genome sequence of the Acidipropionibacterium virtanenii sp. nov. type strain JS278.</title>
        <authorList>
            <person name="Laine P."/>
            <person name="Deptula P."/>
            <person name="Varmanen P."/>
            <person name="Auvinen P."/>
        </authorList>
    </citation>
    <scope>NUCLEOTIDE SEQUENCE [LARGE SCALE GENOMIC DNA]</scope>
    <source>
        <strain evidence="3 4">JS278</strain>
    </source>
</reference>
<sequence length="293" mass="31670">MSSTLPLAPISRESGGLAMLAVDQREALRNMLVTARGRSISDADMTDFKVAAARELSPYASAVLVDHQFALDAVVAAEAIASSCALIASADEFHPGNGIPVDRVTIDTESTPRHAVELGAKAMKLLVLWRSDEDPQTRRSLVDEFVTRCHSQNLIAIIEPVVRTPRTHAEFDKETAILRAADELGDLGADLYKAEMPRGGRGTDEELYAACRELDSRIPTPWVILSSGVDADLFPNSVRQAVRAGAQGFLAGRAVWSCTLPLTNYNFTSALRDLAAARLSRLAQIVDETLASR</sequence>
<dbReference type="RefSeq" id="WP_114043816.1">
    <property type="nucleotide sequence ID" value="NZ_CP025198.1"/>
</dbReference>
<gene>
    <name evidence="3" type="primary">yihT</name>
    <name evidence="3" type="ORF">JS278_00498</name>
</gene>
<evidence type="ECO:0000313" key="4">
    <source>
        <dbReference type="Proteomes" id="UP000251995"/>
    </source>
</evidence>
<dbReference type="OrthoDB" id="9802970at2"/>
<dbReference type="GO" id="GO:1902777">
    <property type="term" value="P:6-sulfoquinovose(1-) catabolic process"/>
    <property type="evidence" value="ECO:0007669"/>
    <property type="project" value="TreeGrafter"/>
</dbReference>